<reference evidence="1 2" key="1">
    <citation type="submission" date="2019-09" db="EMBL/GenBank/DDBJ databases">
        <authorList>
            <consortium name="Pathogen Informatics"/>
        </authorList>
    </citation>
    <scope>NUCLEOTIDE SEQUENCE [LARGE SCALE GENOMIC DNA]</scope>
    <source>
        <strain evidence="1 2">EuSCAPE_IL010</strain>
    </source>
</reference>
<gene>
    <name evidence="1" type="ORF">SAMEA3538468_03356</name>
</gene>
<proteinExistence type="predicted"/>
<organism evidence="1 2">
    <name type="scientific">Klebsiella quasivariicola</name>
    <dbReference type="NCBI Taxonomy" id="2026240"/>
    <lineage>
        <taxon>Bacteria</taxon>
        <taxon>Pseudomonadati</taxon>
        <taxon>Pseudomonadota</taxon>
        <taxon>Gammaproteobacteria</taxon>
        <taxon>Enterobacterales</taxon>
        <taxon>Enterobacteriaceae</taxon>
        <taxon>Klebsiella/Raoultella group</taxon>
        <taxon>Klebsiella</taxon>
        <taxon>Klebsiella pneumoniae complex</taxon>
    </lineage>
</organism>
<protein>
    <recommendedName>
        <fullName evidence="3">Lipoprotein</fullName>
    </recommendedName>
</protein>
<evidence type="ECO:0000313" key="1">
    <source>
        <dbReference type="EMBL" id="VVJ96562.1"/>
    </source>
</evidence>
<sequence>MTMLLTMSFLLTGCVIKQPQGLLFCETASPIYISRDDVLTQETKRQILAHDIVGERICGWGQSNRTS</sequence>
<evidence type="ECO:0000313" key="2">
    <source>
        <dbReference type="Proteomes" id="UP000259400"/>
    </source>
</evidence>
<dbReference type="EMBL" id="UJYZ02000015">
    <property type="protein sequence ID" value="VVJ96562.1"/>
    <property type="molecule type" value="Genomic_DNA"/>
</dbReference>
<dbReference type="Proteomes" id="UP000259400">
    <property type="component" value="Unassembled WGS sequence"/>
</dbReference>
<keyword evidence="2" id="KW-1185">Reference proteome</keyword>
<accession>A0ABY6WZE1</accession>
<evidence type="ECO:0008006" key="3">
    <source>
        <dbReference type="Google" id="ProtNLM"/>
    </source>
</evidence>
<name>A0ABY6WZE1_9ENTR</name>
<comment type="caution">
    <text evidence="1">The sequence shown here is derived from an EMBL/GenBank/DDBJ whole genome shotgun (WGS) entry which is preliminary data.</text>
</comment>